<evidence type="ECO:0000256" key="13">
    <source>
        <dbReference type="RuleBase" id="RU004175"/>
    </source>
</evidence>
<dbReference type="EMBL" id="LGHJ01000011">
    <property type="protein sequence ID" value="KPL76764.1"/>
    <property type="molecule type" value="Genomic_DNA"/>
</dbReference>
<dbReference type="RefSeq" id="WP_061912840.1">
    <property type="nucleotide sequence ID" value="NZ_DF967971.1"/>
</dbReference>
<dbReference type="GO" id="GO:0000105">
    <property type="term" value="P:L-histidine biosynthetic process"/>
    <property type="evidence" value="ECO:0007669"/>
    <property type="project" value="UniProtKB-UniRule"/>
</dbReference>
<feature type="binding site" evidence="8 11">
    <location>
        <position position="346"/>
    </location>
    <ligand>
        <name>substrate</name>
    </ligand>
</feature>
<dbReference type="GO" id="GO:0008270">
    <property type="term" value="F:zinc ion binding"/>
    <property type="evidence" value="ECO:0007669"/>
    <property type="project" value="UniProtKB-UniRule"/>
</dbReference>
<comment type="caution">
    <text evidence="14">The sequence shown here is derived from an EMBL/GenBank/DDBJ whole genome shotgun (WGS) entry which is preliminary data.</text>
</comment>
<dbReference type="InterPro" id="IPR001692">
    <property type="entry name" value="Histidinol_DH_CS"/>
</dbReference>
<comment type="cofactor">
    <cofactor evidence="8 12">
        <name>Zn(2+)</name>
        <dbReference type="ChEBI" id="CHEBI:29105"/>
    </cofactor>
    <text evidence="8 12">Binds 1 zinc ion per subunit.</text>
</comment>
<evidence type="ECO:0000256" key="11">
    <source>
        <dbReference type="PIRSR" id="PIRSR000099-3"/>
    </source>
</evidence>
<dbReference type="UniPathway" id="UPA00031">
    <property type="reaction ID" value="UER00014"/>
</dbReference>
<evidence type="ECO:0000256" key="8">
    <source>
        <dbReference type="HAMAP-Rule" id="MF_01024"/>
    </source>
</evidence>
<feature type="binding site" evidence="8 11">
    <location>
        <position position="433"/>
    </location>
    <ligand>
        <name>substrate</name>
    </ligand>
</feature>
<keyword evidence="15" id="KW-1185">Reference proteome</keyword>
<keyword evidence="8" id="KW-0028">Amino-acid biosynthesis</keyword>
<dbReference type="FunFam" id="3.40.50.1980:FF:000026">
    <property type="entry name" value="Histidinol dehydrogenase"/>
    <property type="match status" value="1"/>
</dbReference>
<dbReference type="AlphaFoldDB" id="A0A0P6XNC6"/>
<evidence type="ECO:0000256" key="6">
    <source>
        <dbReference type="ARBA" id="ARBA00023002"/>
    </source>
</evidence>
<evidence type="ECO:0000256" key="3">
    <source>
        <dbReference type="ARBA" id="ARBA00012965"/>
    </source>
</evidence>
<dbReference type="NCBIfam" id="TIGR00069">
    <property type="entry name" value="hisD"/>
    <property type="match status" value="1"/>
</dbReference>
<reference evidence="14 15" key="1">
    <citation type="submission" date="2015-07" db="EMBL/GenBank/DDBJ databases">
        <title>Draft genome of Bellilinea caldifistulae DSM 17877.</title>
        <authorList>
            <person name="Hemp J."/>
            <person name="Ward L.M."/>
            <person name="Pace L.A."/>
            <person name="Fischer W.W."/>
        </authorList>
    </citation>
    <scope>NUCLEOTIDE SEQUENCE [LARGE SCALE GENOMIC DNA]</scope>
    <source>
        <strain evidence="14 15">GOMI-1</strain>
    </source>
</reference>
<proteinExistence type="inferred from homology"/>
<dbReference type="FunFam" id="3.40.50.1980:FF:000001">
    <property type="entry name" value="Histidinol dehydrogenase"/>
    <property type="match status" value="1"/>
</dbReference>
<dbReference type="EC" id="1.1.1.23" evidence="3 8"/>
<dbReference type="PATRIC" id="fig|360411.5.peg.226"/>
<evidence type="ECO:0000313" key="15">
    <source>
        <dbReference type="Proteomes" id="UP000050514"/>
    </source>
</evidence>
<dbReference type="InterPro" id="IPR016161">
    <property type="entry name" value="Ald_DH/histidinol_DH"/>
</dbReference>
<feature type="binding site" evidence="8 11">
    <location>
        <position position="438"/>
    </location>
    <ligand>
        <name>substrate</name>
    </ligand>
</feature>
<accession>A0A0P6XNC6</accession>
<dbReference type="Gene3D" id="3.40.50.1980">
    <property type="entry name" value="Nitrogenase molybdenum iron protein domain"/>
    <property type="match status" value="2"/>
</dbReference>
<dbReference type="CDD" id="cd06572">
    <property type="entry name" value="Histidinol_dh"/>
    <property type="match status" value="1"/>
</dbReference>
<protein>
    <recommendedName>
        <fullName evidence="3 8">Histidinol dehydrogenase</fullName>
        <shortName evidence="8">HDH</shortName>
        <ecNumber evidence="3 8">1.1.1.23</ecNumber>
    </recommendedName>
</protein>
<dbReference type="PANTHER" id="PTHR21256:SF2">
    <property type="entry name" value="HISTIDINE BIOSYNTHESIS TRIFUNCTIONAL PROTEIN"/>
    <property type="match status" value="1"/>
</dbReference>
<dbReference type="PRINTS" id="PR00083">
    <property type="entry name" value="HOLDHDRGNASE"/>
</dbReference>
<dbReference type="GO" id="GO:0004399">
    <property type="term" value="F:histidinol dehydrogenase activity"/>
    <property type="evidence" value="ECO:0007669"/>
    <property type="project" value="UniProtKB-UniRule"/>
</dbReference>
<comment type="function">
    <text evidence="1 8">Catalyzes the sequential NAD-dependent oxidations of L-histidinol to L-histidinaldehyde and then to L-histidine.</text>
</comment>
<dbReference type="PANTHER" id="PTHR21256">
    <property type="entry name" value="HISTIDINOL DEHYDROGENASE HDH"/>
    <property type="match status" value="1"/>
</dbReference>
<keyword evidence="8" id="KW-0520">NAD</keyword>
<evidence type="ECO:0000256" key="12">
    <source>
        <dbReference type="PIRSR" id="PIRSR000099-4"/>
    </source>
</evidence>
<dbReference type="SUPFAM" id="SSF53720">
    <property type="entry name" value="ALDH-like"/>
    <property type="match status" value="1"/>
</dbReference>
<gene>
    <name evidence="8" type="primary">hisD</name>
    <name evidence="14" type="ORF">AC812_05585</name>
</gene>
<feature type="binding site" evidence="8 11">
    <location>
        <position position="272"/>
    </location>
    <ligand>
        <name>substrate</name>
    </ligand>
</feature>
<sequence>MSLPIYDSETARRTVLLRRPPDEVSLPAAVQERIAALFGEPLTAEQAVARIVSDVRRRGDEALREWTRKLDGADLSGGLQIPPEDCRAALDSLPDDLRAALQTAAERIRQFHRRQPALSWIEQNPEGTLGQLIRPIERVGVYVPGGSAPLPSSVLMSVIPARVAGVSRVVVCTPPGRDGSVNPVILAACALAEVDAVYRLGGAQAIAAMAFGTPGLPAVDKIVGAGGLFVTLAKRQVFGVVGIEGLAGPTETLVIADESANPRRVAADLLAQAEHDPLATALLLTPSRRLAEAVAAQVDELLGDTAADRLERAEIIRASLAARGGAVVTRDLDEAVDLCNAYAPEHLNLVVRDGWAWLPKIRNAGGVFLDEDSCEVMGDYIAGPSHVMPTGGSARYASPLNVWDFVKIVSLVGLNRAAVQQLSPLAERLALAEGLGAHALAARLRKG</sequence>
<feature type="active site" description="Proton acceptor" evidence="8 10">
    <location>
        <position position="346"/>
    </location>
</feature>
<keyword evidence="8" id="KW-0368">Histidine biosynthesis</keyword>
<feature type="binding site" evidence="8 12">
    <location>
        <position position="379"/>
    </location>
    <ligand>
        <name>Zn(2+)</name>
        <dbReference type="ChEBI" id="CHEBI:29105"/>
    </ligand>
</feature>
<dbReference type="STRING" id="360411.AC812_05585"/>
<dbReference type="InterPro" id="IPR012131">
    <property type="entry name" value="Hstdl_DH"/>
</dbReference>
<evidence type="ECO:0000256" key="10">
    <source>
        <dbReference type="PIRSR" id="PIRSR000099-1"/>
    </source>
</evidence>
<feature type="binding site" evidence="8 11">
    <location>
        <position position="250"/>
    </location>
    <ligand>
        <name>substrate</name>
    </ligand>
</feature>
<evidence type="ECO:0000256" key="7">
    <source>
        <dbReference type="ARBA" id="ARBA00049489"/>
    </source>
</evidence>
<dbReference type="PROSITE" id="PS00611">
    <property type="entry name" value="HISOL_DEHYDROGENASE"/>
    <property type="match status" value="1"/>
</dbReference>
<comment type="catalytic activity">
    <reaction evidence="7 8">
        <text>L-histidinol + 2 NAD(+) + H2O = L-histidine + 2 NADH + 3 H(+)</text>
        <dbReference type="Rhea" id="RHEA:20641"/>
        <dbReference type="ChEBI" id="CHEBI:15377"/>
        <dbReference type="ChEBI" id="CHEBI:15378"/>
        <dbReference type="ChEBI" id="CHEBI:57540"/>
        <dbReference type="ChEBI" id="CHEBI:57595"/>
        <dbReference type="ChEBI" id="CHEBI:57699"/>
        <dbReference type="ChEBI" id="CHEBI:57945"/>
        <dbReference type="EC" id="1.1.1.23"/>
    </reaction>
</comment>
<feature type="binding site" evidence="8 12">
    <location>
        <position position="438"/>
    </location>
    <ligand>
        <name>Zn(2+)</name>
        <dbReference type="ChEBI" id="CHEBI:29105"/>
    </ligand>
</feature>
<feature type="binding site" evidence="8 11">
    <location>
        <position position="379"/>
    </location>
    <ligand>
        <name>substrate</name>
    </ligand>
</feature>
<evidence type="ECO:0000256" key="2">
    <source>
        <dbReference type="ARBA" id="ARBA00010178"/>
    </source>
</evidence>
<feature type="binding site" evidence="8 11">
    <location>
        <position position="275"/>
    </location>
    <ligand>
        <name>substrate</name>
    </ligand>
</feature>
<feature type="binding site" evidence="8 12">
    <location>
        <position position="275"/>
    </location>
    <ligand>
        <name>Zn(2+)</name>
        <dbReference type="ChEBI" id="CHEBI:29105"/>
    </ligand>
</feature>
<dbReference type="HAMAP" id="MF_01024">
    <property type="entry name" value="HisD"/>
    <property type="match status" value="1"/>
</dbReference>
<comment type="caution">
    <text evidence="8">Lacks conserved residue(s) required for the propagation of feature annotation.</text>
</comment>
<organism evidence="14 15">
    <name type="scientific">Bellilinea caldifistulae</name>
    <dbReference type="NCBI Taxonomy" id="360411"/>
    <lineage>
        <taxon>Bacteria</taxon>
        <taxon>Bacillati</taxon>
        <taxon>Chloroflexota</taxon>
        <taxon>Anaerolineae</taxon>
        <taxon>Anaerolineales</taxon>
        <taxon>Anaerolineaceae</taxon>
        <taxon>Bellilinea</taxon>
    </lineage>
</organism>
<name>A0A0P6XNC6_9CHLR</name>
<keyword evidence="5 8" id="KW-0862">Zinc</keyword>
<dbReference type="InterPro" id="IPR022695">
    <property type="entry name" value="Histidinol_DH_monofunct"/>
</dbReference>
<evidence type="ECO:0000256" key="1">
    <source>
        <dbReference type="ARBA" id="ARBA00003850"/>
    </source>
</evidence>
<comment type="pathway">
    <text evidence="8">Amino-acid biosynthesis; L-histidine biosynthesis; L-histidine from 5-phospho-alpha-D-ribose 1-diphosphate: step 9/9.</text>
</comment>
<keyword evidence="6 8" id="KW-0560">Oxidoreductase</keyword>
<dbReference type="OrthoDB" id="9805269at2"/>
<dbReference type="Gene3D" id="1.20.5.1300">
    <property type="match status" value="1"/>
</dbReference>
<comment type="similarity">
    <text evidence="2 8 9 13">Belongs to the histidinol dehydrogenase family.</text>
</comment>
<evidence type="ECO:0000256" key="4">
    <source>
        <dbReference type="ARBA" id="ARBA00022723"/>
    </source>
</evidence>
<dbReference type="Proteomes" id="UP000050514">
    <property type="component" value="Unassembled WGS sequence"/>
</dbReference>
<evidence type="ECO:0000256" key="5">
    <source>
        <dbReference type="ARBA" id="ARBA00022833"/>
    </source>
</evidence>
<evidence type="ECO:0000313" key="14">
    <source>
        <dbReference type="EMBL" id="KPL76764.1"/>
    </source>
</evidence>
<feature type="binding site" evidence="8 12">
    <location>
        <position position="272"/>
    </location>
    <ligand>
        <name>Zn(2+)</name>
        <dbReference type="ChEBI" id="CHEBI:29105"/>
    </ligand>
</feature>
<feature type="active site" description="Proton acceptor" evidence="8 10">
    <location>
        <position position="345"/>
    </location>
</feature>
<evidence type="ECO:0000256" key="9">
    <source>
        <dbReference type="PIRNR" id="PIRNR000099"/>
    </source>
</evidence>
<dbReference type="Pfam" id="PF00815">
    <property type="entry name" value="Histidinol_dh"/>
    <property type="match status" value="1"/>
</dbReference>
<keyword evidence="4 8" id="KW-0479">Metal-binding</keyword>
<dbReference type="GO" id="GO:0051287">
    <property type="term" value="F:NAD binding"/>
    <property type="evidence" value="ECO:0007669"/>
    <property type="project" value="InterPro"/>
</dbReference>
<dbReference type="PIRSF" id="PIRSF000099">
    <property type="entry name" value="Histidinol_dh"/>
    <property type="match status" value="1"/>
</dbReference>
<dbReference type="GO" id="GO:0005829">
    <property type="term" value="C:cytosol"/>
    <property type="evidence" value="ECO:0007669"/>
    <property type="project" value="TreeGrafter"/>
</dbReference>